<keyword evidence="2" id="KW-1133">Transmembrane helix</keyword>
<evidence type="ECO:0000313" key="4">
    <source>
        <dbReference type="Proteomes" id="UP000199392"/>
    </source>
</evidence>
<gene>
    <name evidence="3" type="ORF">SAMN04488050_11458</name>
</gene>
<proteinExistence type="predicted"/>
<name>A0A1I6W238_9RHOB</name>
<keyword evidence="4" id="KW-1185">Reference proteome</keyword>
<evidence type="ECO:0000256" key="2">
    <source>
        <dbReference type="SAM" id="Phobius"/>
    </source>
</evidence>
<evidence type="ECO:0000256" key="1">
    <source>
        <dbReference type="SAM" id="MobiDB-lite"/>
    </source>
</evidence>
<dbReference type="AlphaFoldDB" id="A0A1I6W238"/>
<feature type="transmembrane region" description="Helical" evidence="2">
    <location>
        <begin position="27"/>
        <end position="48"/>
    </location>
</feature>
<dbReference type="Pfam" id="PF13801">
    <property type="entry name" value="Metal_resist"/>
    <property type="match status" value="1"/>
</dbReference>
<dbReference type="EMBL" id="FOZW01000014">
    <property type="protein sequence ID" value="SFT20036.1"/>
    <property type="molecule type" value="Genomic_DNA"/>
</dbReference>
<feature type="region of interest" description="Disordered" evidence="1">
    <location>
        <begin position="1"/>
        <end position="20"/>
    </location>
</feature>
<keyword evidence="2" id="KW-0472">Membrane</keyword>
<sequence length="179" mass="19872">MTNDASPTPEQMPGAKKPSGAPRWMRWLLLGSLALNLAVVGVVAGGLLRHGGPERGGPPRGREFITPYTQAFSQDQRRELGRQLFSSFERKQGDRPRPRPFADYRSALELLRAEPFDSTAFAEALSAQDARAAERQKMGQDVLVDYVATLSPEAREAYADRLEAELDALAKRLPRKPRD</sequence>
<evidence type="ECO:0000313" key="3">
    <source>
        <dbReference type="EMBL" id="SFT20036.1"/>
    </source>
</evidence>
<protein>
    <submittedName>
        <fullName evidence="3">Uncharacterized membrane protein</fullName>
    </submittedName>
</protein>
<organism evidence="3 4">
    <name type="scientific">Alloyangia pacifica</name>
    <dbReference type="NCBI Taxonomy" id="311180"/>
    <lineage>
        <taxon>Bacteria</taxon>
        <taxon>Pseudomonadati</taxon>
        <taxon>Pseudomonadota</taxon>
        <taxon>Alphaproteobacteria</taxon>
        <taxon>Rhodobacterales</taxon>
        <taxon>Roseobacteraceae</taxon>
        <taxon>Alloyangia</taxon>
    </lineage>
</organism>
<keyword evidence="2" id="KW-0812">Transmembrane</keyword>
<reference evidence="4" key="1">
    <citation type="submission" date="2016-10" db="EMBL/GenBank/DDBJ databases">
        <authorList>
            <person name="Varghese N."/>
            <person name="Submissions S."/>
        </authorList>
    </citation>
    <scope>NUCLEOTIDE SEQUENCE [LARGE SCALE GENOMIC DNA]</scope>
    <source>
        <strain evidence="4">DSM 26894</strain>
    </source>
</reference>
<dbReference type="STRING" id="311180.SAMN04488050_11458"/>
<accession>A0A1I6W238</accession>
<dbReference type="InterPro" id="IPR025961">
    <property type="entry name" value="Metal_resist"/>
</dbReference>
<dbReference type="Proteomes" id="UP000199392">
    <property type="component" value="Unassembled WGS sequence"/>
</dbReference>
<dbReference type="RefSeq" id="WP_245696208.1">
    <property type="nucleotide sequence ID" value="NZ_FNCL01000015.1"/>
</dbReference>